<name>A0A563VUD0_9CYAN</name>
<reference evidence="1 2" key="1">
    <citation type="submission" date="2019-01" db="EMBL/GenBank/DDBJ databases">
        <authorList>
            <person name="Brito A."/>
        </authorList>
    </citation>
    <scope>NUCLEOTIDE SEQUENCE [LARGE SCALE GENOMIC DNA]</scope>
    <source>
        <strain evidence="1">1</strain>
    </source>
</reference>
<dbReference type="AlphaFoldDB" id="A0A563VUD0"/>
<dbReference type="OrthoDB" id="489140at2"/>
<evidence type="ECO:0000313" key="2">
    <source>
        <dbReference type="Proteomes" id="UP000320055"/>
    </source>
</evidence>
<keyword evidence="2" id="KW-1185">Reference proteome</keyword>
<dbReference type="Proteomes" id="UP000320055">
    <property type="component" value="Unassembled WGS sequence"/>
</dbReference>
<evidence type="ECO:0000313" key="1">
    <source>
        <dbReference type="EMBL" id="VEP14989.1"/>
    </source>
</evidence>
<proteinExistence type="predicted"/>
<dbReference type="EMBL" id="CAACVJ010000224">
    <property type="protein sequence ID" value="VEP14989.1"/>
    <property type="molecule type" value="Genomic_DNA"/>
</dbReference>
<dbReference type="RefSeq" id="WP_144865190.1">
    <property type="nucleotide sequence ID" value="NZ_LR213790.1"/>
</dbReference>
<gene>
    <name evidence="1" type="ORF">H1P_300011</name>
</gene>
<sequence>MTELLEQAIKQLKTLDADRQNAIASMILEELEDEAKWDAKFDRSQDLLADLAAEAMEEHHAGKTQELSPEIL</sequence>
<organism evidence="1 2">
    <name type="scientific">Hyella patelloides LEGE 07179</name>
    <dbReference type="NCBI Taxonomy" id="945734"/>
    <lineage>
        <taxon>Bacteria</taxon>
        <taxon>Bacillati</taxon>
        <taxon>Cyanobacteriota</taxon>
        <taxon>Cyanophyceae</taxon>
        <taxon>Pleurocapsales</taxon>
        <taxon>Hyellaceae</taxon>
        <taxon>Hyella</taxon>
    </lineage>
</organism>
<accession>A0A563VUD0</accession>
<protein>
    <submittedName>
        <fullName evidence="1">Uncharacterized protein</fullName>
    </submittedName>
</protein>